<dbReference type="CDD" id="cd02855">
    <property type="entry name" value="E_set_GBE_prok_N"/>
    <property type="match status" value="1"/>
</dbReference>
<dbReference type="PANTHER" id="PTHR43651:SF3">
    <property type="entry name" value="1,4-ALPHA-GLUCAN-BRANCHING ENZYME"/>
    <property type="match status" value="1"/>
</dbReference>
<protein>
    <recommendedName>
        <fullName evidence="10">1,4-alpha-glucan branching enzyme GlgB</fullName>
        <ecNumber evidence="10">2.4.1.18</ecNumber>
    </recommendedName>
    <alternativeName>
        <fullName evidence="10">1,4-alpha-D-glucan:1,4-alpha-D-glucan 6-glucosyl-transferase</fullName>
    </alternativeName>
    <alternativeName>
        <fullName evidence="10">Alpha-(1-&gt;4)-glucan branching enzyme</fullName>
    </alternativeName>
    <alternativeName>
        <fullName evidence="10">Glycogen branching enzyme</fullName>
        <shortName evidence="10">BE</shortName>
    </alternativeName>
</protein>
<dbReference type="InterPro" id="IPR006047">
    <property type="entry name" value="GH13_cat_dom"/>
</dbReference>
<evidence type="ECO:0000313" key="13">
    <source>
        <dbReference type="EMBL" id="TCN78470.1"/>
    </source>
</evidence>
<keyword evidence="14" id="KW-1185">Reference proteome</keyword>
<dbReference type="RefSeq" id="WP_133040391.1">
    <property type="nucleotide sequence ID" value="NZ_SLWF01000039.1"/>
</dbReference>
<dbReference type="GO" id="GO:0003844">
    <property type="term" value="F:1,4-alpha-glucan branching enzyme activity"/>
    <property type="evidence" value="ECO:0007669"/>
    <property type="project" value="UniProtKB-UniRule"/>
</dbReference>
<evidence type="ECO:0000313" key="14">
    <source>
        <dbReference type="Proteomes" id="UP000294832"/>
    </source>
</evidence>
<dbReference type="InterPro" id="IPR004193">
    <property type="entry name" value="Glyco_hydro_13_N"/>
</dbReference>
<dbReference type="NCBIfam" id="NF003811">
    <property type="entry name" value="PRK05402.1"/>
    <property type="match status" value="1"/>
</dbReference>
<sequence length="760" mass="85724">MKPQPSAQSNQPSAVAVAQSDGASGICGDTATCQALAQGCHGDAFSWLGMHQIVLEGKSALVVRAVLPGATDVFVIERKSGKKVAQLLPVAGAEPLFVGKLGRRTTSFAYQLQVHYPEAQVLLDDPYAAPSILDERDIYLFCEGRQQQAWQFLGANWRQNDGLDGVLFCVWAPNAKAVSVIADFNCWDQRRHSMRFHPGSGLWEIFIPGLQGGEYYKYAIQTAAGEWQQKADPFARAMEPPPHNASRVPFAETWSWGDESWMHGRSQIAWHKAPISIYEVHLGSWRRKGADGREYLNYEELIAQLVPYVSALGFTHVEFMPLSEYPFDGSWGYQPVGLYAPTYRFGNAAALKALIDAFHQAGIGVILDWVPAHFPKDPHGLARFDGTCLYEHEDPRRGSHPDWDTLIYNYGRKEVQSFLLSNACYWLQEFHIDGLRLDAVSSMLYLDYSRKAGEWAPNQYGGRENLDAIALLQDLNTRLYSRYPGIMMIAEESTAWGGVSRDVGSGGLGFGFKWNMGWMHDTLSYISRDPIHRSFHHHEMTFSLVYAYTEEFILSLSHDEVVHGKRSLIEKIPGDDWQKFATLRAYYGFMWAHPGKQLLFMGNEFAQRHEWQHDYSLDWHLLQYAPHQQLQQWVTDLNQCYRQCPALWQRDGEGSGFAWLDCTDAADSVLAFCRFDDHGNALVAVCNFTPTVHHGYRIGLPKAGHYRELLNSDSHFYGGSDVGNGGGINAEAVPWQGMQHSAMINLPPLATVYFQWQESD</sequence>
<keyword evidence="9 10" id="KW-0119">Carbohydrate metabolism</keyword>
<dbReference type="EC" id="2.4.1.18" evidence="10"/>
<dbReference type="InterPro" id="IPR037439">
    <property type="entry name" value="Branching_enzy"/>
</dbReference>
<dbReference type="GO" id="GO:0043169">
    <property type="term" value="F:cation binding"/>
    <property type="evidence" value="ECO:0007669"/>
    <property type="project" value="InterPro"/>
</dbReference>
<proteinExistence type="inferred from homology"/>
<dbReference type="Gene3D" id="3.20.20.80">
    <property type="entry name" value="Glycosidases"/>
    <property type="match status" value="1"/>
</dbReference>
<keyword evidence="5 10" id="KW-0321">Glycogen metabolism</keyword>
<dbReference type="SMART" id="SM00642">
    <property type="entry name" value="Aamy"/>
    <property type="match status" value="1"/>
</dbReference>
<evidence type="ECO:0000256" key="4">
    <source>
        <dbReference type="ARBA" id="ARBA00009000"/>
    </source>
</evidence>
<evidence type="ECO:0000256" key="6">
    <source>
        <dbReference type="ARBA" id="ARBA00022676"/>
    </source>
</evidence>
<name>A0A4V6NM65_9GAMM</name>
<dbReference type="HAMAP" id="MF_00685">
    <property type="entry name" value="GlgB"/>
    <property type="match status" value="1"/>
</dbReference>
<keyword evidence="7 10" id="KW-0808">Transferase</keyword>
<evidence type="ECO:0000259" key="12">
    <source>
        <dbReference type="SMART" id="SM00642"/>
    </source>
</evidence>
<keyword evidence="6 10" id="KW-0328">Glycosyltransferase</keyword>
<dbReference type="GO" id="GO:0004553">
    <property type="term" value="F:hydrolase activity, hydrolyzing O-glycosyl compounds"/>
    <property type="evidence" value="ECO:0007669"/>
    <property type="project" value="InterPro"/>
</dbReference>
<comment type="catalytic activity">
    <reaction evidence="1 10">
        <text>Transfers a segment of a (1-&gt;4)-alpha-D-glucan chain to a primary hydroxy group in a similar glucan chain.</text>
        <dbReference type="EC" id="2.4.1.18"/>
    </reaction>
</comment>
<evidence type="ECO:0000256" key="5">
    <source>
        <dbReference type="ARBA" id="ARBA00022600"/>
    </source>
</evidence>
<dbReference type="GO" id="GO:0005978">
    <property type="term" value="P:glycogen biosynthetic process"/>
    <property type="evidence" value="ECO:0007669"/>
    <property type="project" value="UniProtKB-UniRule"/>
</dbReference>
<dbReference type="FunFam" id="2.60.40.1180:FF:000002">
    <property type="entry name" value="1,4-alpha-glucan branching enzyme GlgB"/>
    <property type="match status" value="1"/>
</dbReference>
<comment type="function">
    <text evidence="2 10">Catalyzes the formation of the alpha-1,6-glucosidic linkages in glycogen by scission of a 1,4-alpha-linked oligosaccharide from growing alpha-1,4-glucan chains and the subsequent attachment of the oligosaccharide to the alpha-1,6 position.</text>
</comment>
<dbReference type="InterPro" id="IPR006048">
    <property type="entry name" value="A-amylase/branching_C"/>
</dbReference>
<evidence type="ECO:0000256" key="7">
    <source>
        <dbReference type="ARBA" id="ARBA00022679"/>
    </source>
</evidence>
<dbReference type="InterPro" id="IPR044143">
    <property type="entry name" value="GlgB_N_E_set_prok"/>
</dbReference>
<evidence type="ECO:0000256" key="2">
    <source>
        <dbReference type="ARBA" id="ARBA00002953"/>
    </source>
</evidence>
<evidence type="ECO:0000256" key="3">
    <source>
        <dbReference type="ARBA" id="ARBA00004964"/>
    </source>
</evidence>
<dbReference type="FunFam" id="2.60.40.10:FF:000169">
    <property type="entry name" value="1,4-alpha-glucan branching enzyme GlgB"/>
    <property type="match status" value="1"/>
</dbReference>
<dbReference type="InterPro" id="IPR014756">
    <property type="entry name" value="Ig_E-set"/>
</dbReference>
<evidence type="ECO:0000256" key="1">
    <source>
        <dbReference type="ARBA" id="ARBA00000826"/>
    </source>
</evidence>
<organism evidence="13 14">
    <name type="scientific">Shewanella fodinae</name>
    <dbReference type="NCBI Taxonomy" id="552357"/>
    <lineage>
        <taxon>Bacteria</taxon>
        <taxon>Pseudomonadati</taxon>
        <taxon>Pseudomonadota</taxon>
        <taxon>Gammaproteobacteria</taxon>
        <taxon>Alteromonadales</taxon>
        <taxon>Shewanellaceae</taxon>
        <taxon>Shewanella</taxon>
    </lineage>
</organism>
<dbReference type="Gene3D" id="2.60.40.10">
    <property type="entry name" value="Immunoglobulins"/>
    <property type="match status" value="1"/>
</dbReference>
<comment type="subunit">
    <text evidence="10">Monomer.</text>
</comment>
<dbReference type="CDD" id="cd11322">
    <property type="entry name" value="AmyAc_Glg_BE"/>
    <property type="match status" value="1"/>
</dbReference>
<evidence type="ECO:0000256" key="9">
    <source>
        <dbReference type="ARBA" id="ARBA00023277"/>
    </source>
</evidence>
<accession>A0A4V6NM65</accession>
<feature type="active site" description="Nucleophile" evidence="10 11">
    <location>
        <position position="438"/>
    </location>
</feature>
<dbReference type="UniPathway" id="UPA00164"/>
<comment type="pathway">
    <text evidence="3 10">Glycan biosynthesis; glycogen biosynthesis.</text>
</comment>
<dbReference type="InterPro" id="IPR054169">
    <property type="entry name" value="GlgB_N"/>
</dbReference>
<feature type="domain" description="Glycosyl hydrolase family 13 catalytic" evidence="12">
    <location>
        <begin position="279"/>
        <end position="629"/>
    </location>
</feature>
<dbReference type="Pfam" id="PF22019">
    <property type="entry name" value="GlgB_N"/>
    <property type="match status" value="1"/>
</dbReference>
<dbReference type="GO" id="GO:0005829">
    <property type="term" value="C:cytosol"/>
    <property type="evidence" value="ECO:0007669"/>
    <property type="project" value="TreeGrafter"/>
</dbReference>
<gene>
    <name evidence="10" type="primary">glgB</name>
    <name evidence="13" type="ORF">EDC91_1394</name>
</gene>
<dbReference type="SUPFAM" id="SSF51445">
    <property type="entry name" value="(Trans)glycosidases"/>
    <property type="match status" value="1"/>
</dbReference>
<dbReference type="InterPro" id="IPR017853">
    <property type="entry name" value="GH"/>
</dbReference>
<evidence type="ECO:0000256" key="10">
    <source>
        <dbReference type="HAMAP-Rule" id="MF_00685"/>
    </source>
</evidence>
<keyword evidence="8 10" id="KW-0320">Glycogen biosynthesis</keyword>
<dbReference type="InterPro" id="IPR006407">
    <property type="entry name" value="GlgB"/>
</dbReference>
<dbReference type="Gene3D" id="2.60.40.1180">
    <property type="entry name" value="Golgi alpha-mannosidase II"/>
    <property type="match status" value="1"/>
</dbReference>
<dbReference type="InterPro" id="IPR013783">
    <property type="entry name" value="Ig-like_fold"/>
</dbReference>
<dbReference type="Proteomes" id="UP000294832">
    <property type="component" value="Unassembled WGS sequence"/>
</dbReference>
<dbReference type="Pfam" id="PF02806">
    <property type="entry name" value="Alpha-amylase_C"/>
    <property type="match status" value="1"/>
</dbReference>
<dbReference type="InterPro" id="IPR013780">
    <property type="entry name" value="Glyco_hydro_b"/>
</dbReference>
<dbReference type="SUPFAM" id="SSF51011">
    <property type="entry name" value="Glycosyl hydrolase domain"/>
    <property type="match status" value="1"/>
</dbReference>
<dbReference type="NCBIfam" id="TIGR01515">
    <property type="entry name" value="branching_enzym"/>
    <property type="match status" value="1"/>
</dbReference>
<evidence type="ECO:0000256" key="8">
    <source>
        <dbReference type="ARBA" id="ARBA00023056"/>
    </source>
</evidence>
<dbReference type="EMBL" id="SLWF01000039">
    <property type="protein sequence ID" value="TCN78470.1"/>
    <property type="molecule type" value="Genomic_DNA"/>
</dbReference>
<dbReference type="FunFam" id="3.20.20.80:FF:000003">
    <property type="entry name" value="1,4-alpha-glucan branching enzyme GlgB"/>
    <property type="match status" value="1"/>
</dbReference>
<reference evidence="13 14" key="1">
    <citation type="submission" date="2019-03" db="EMBL/GenBank/DDBJ databases">
        <title>Freshwater and sediment microbial communities from various areas in North America, analyzing microbe dynamics in response to fracking.</title>
        <authorList>
            <person name="Lamendella R."/>
        </authorList>
    </citation>
    <scope>NUCLEOTIDE SEQUENCE [LARGE SCALE GENOMIC DNA]</scope>
    <source>
        <strain evidence="13 14">74A</strain>
    </source>
</reference>
<dbReference type="PIRSF" id="PIRSF000463">
    <property type="entry name" value="GlgB"/>
    <property type="match status" value="1"/>
</dbReference>
<feature type="active site" description="Proton donor" evidence="10 11">
    <location>
        <position position="491"/>
    </location>
</feature>
<comment type="similarity">
    <text evidence="4 10">Belongs to the glycosyl hydrolase 13 family. GlgB subfamily.</text>
</comment>
<dbReference type="PANTHER" id="PTHR43651">
    <property type="entry name" value="1,4-ALPHA-GLUCAN-BRANCHING ENZYME"/>
    <property type="match status" value="1"/>
</dbReference>
<dbReference type="SUPFAM" id="SSF81296">
    <property type="entry name" value="E set domains"/>
    <property type="match status" value="2"/>
</dbReference>
<comment type="caution">
    <text evidence="13">The sequence shown here is derived from an EMBL/GenBank/DDBJ whole genome shotgun (WGS) entry which is preliminary data.</text>
</comment>
<dbReference type="Pfam" id="PF02922">
    <property type="entry name" value="CBM_48"/>
    <property type="match status" value="1"/>
</dbReference>
<dbReference type="NCBIfam" id="NF008967">
    <property type="entry name" value="PRK12313.1"/>
    <property type="match status" value="1"/>
</dbReference>
<dbReference type="AlphaFoldDB" id="A0A4V6NM65"/>
<dbReference type="OrthoDB" id="9800174at2"/>
<evidence type="ECO:0000256" key="11">
    <source>
        <dbReference type="PIRSR" id="PIRSR000463-1"/>
    </source>
</evidence>